<proteinExistence type="predicted"/>
<evidence type="ECO:0000256" key="1">
    <source>
        <dbReference type="SAM" id="SignalP"/>
    </source>
</evidence>
<dbReference type="SUPFAM" id="SSF102588">
    <property type="entry name" value="LmbE-like"/>
    <property type="match status" value="1"/>
</dbReference>
<dbReference type="STRING" id="1173111.SAMN05444955_115122"/>
<accession>A0A1H8I0I1</accession>
<feature type="chain" id="PRO_5011548299" evidence="1">
    <location>
        <begin position="29"/>
        <end position="287"/>
    </location>
</feature>
<protein>
    <submittedName>
        <fullName evidence="2">GlcNAc-PI de-N-acetylase</fullName>
    </submittedName>
</protein>
<keyword evidence="1" id="KW-0732">Signal</keyword>
<dbReference type="Gene3D" id="3.40.50.10320">
    <property type="entry name" value="LmbE-like"/>
    <property type="match status" value="1"/>
</dbReference>
<dbReference type="Proteomes" id="UP000199695">
    <property type="component" value="Unassembled WGS sequence"/>
</dbReference>
<feature type="signal peptide" evidence="1">
    <location>
        <begin position="1"/>
        <end position="28"/>
    </location>
</feature>
<name>A0A1H8I0I1_9BACL</name>
<evidence type="ECO:0000313" key="3">
    <source>
        <dbReference type="Proteomes" id="UP000199695"/>
    </source>
</evidence>
<evidence type="ECO:0000313" key="2">
    <source>
        <dbReference type="EMBL" id="SEN61721.1"/>
    </source>
</evidence>
<dbReference type="InterPro" id="IPR024078">
    <property type="entry name" value="LmbE-like_dom_sf"/>
</dbReference>
<gene>
    <name evidence="2" type="ORF">SAMN05444955_115122</name>
</gene>
<dbReference type="EMBL" id="FOCQ01000015">
    <property type="protein sequence ID" value="SEN61721.1"/>
    <property type="molecule type" value="Genomic_DNA"/>
</dbReference>
<dbReference type="AlphaFoldDB" id="A0A1H8I0I1"/>
<dbReference type="RefSeq" id="WP_089971590.1">
    <property type="nucleotide sequence ID" value="NZ_FOCQ01000015.1"/>
</dbReference>
<dbReference type="OrthoDB" id="1754135at2"/>
<organism evidence="2 3">
    <name type="scientific">Lihuaxuella thermophila</name>
    <dbReference type="NCBI Taxonomy" id="1173111"/>
    <lineage>
        <taxon>Bacteria</taxon>
        <taxon>Bacillati</taxon>
        <taxon>Bacillota</taxon>
        <taxon>Bacilli</taxon>
        <taxon>Bacillales</taxon>
        <taxon>Thermoactinomycetaceae</taxon>
        <taxon>Lihuaxuella</taxon>
    </lineage>
</organism>
<sequence length="287" mass="32512">MSLPKKGFLLCLSVALLLCLLPVAHSDAAILRPVDSGSNVVVYLVPHADDETLTFSVPVVNDIRAGKKVYMVLLSAGAGSSARETLNGKYDIESHDSDKAGEPKYCNWHKRYHDPILENYHVDWLTRYEFGQARIHEFYKAGIALGVPKARLKVHLLDQFTYDAVKAVIRTHARLFPNAEFKSMSRLDGHSEHAMLGRVLDDMYARKEIKKRQTNFISIYTDRFSGKIVPGYKIYPTHTTDRTKVIQALNVYKTWNPPAGDYAIGYHSVPAQFDSMLNQTYTKVSRY</sequence>
<reference evidence="2 3" key="1">
    <citation type="submission" date="2016-10" db="EMBL/GenBank/DDBJ databases">
        <authorList>
            <person name="de Groot N.N."/>
        </authorList>
    </citation>
    <scope>NUCLEOTIDE SEQUENCE [LARGE SCALE GENOMIC DNA]</scope>
    <source>
        <strain evidence="2 3">DSM 46701</strain>
    </source>
</reference>
<keyword evidence="3" id="KW-1185">Reference proteome</keyword>